<feature type="region of interest" description="Disordered" evidence="1">
    <location>
        <begin position="25"/>
        <end position="44"/>
    </location>
</feature>
<comment type="caution">
    <text evidence="3">The sequence shown here is derived from an EMBL/GenBank/DDBJ whole genome shotgun (WGS) entry which is preliminary data.</text>
</comment>
<evidence type="ECO:0000313" key="3">
    <source>
        <dbReference type="EMBL" id="GMI41191.1"/>
    </source>
</evidence>
<gene>
    <name evidence="3" type="ORF">TrCOL_g2748</name>
</gene>
<feature type="region of interest" description="Disordered" evidence="1">
    <location>
        <begin position="64"/>
        <end position="100"/>
    </location>
</feature>
<feature type="compositionally biased region" description="Polar residues" evidence="1">
    <location>
        <begin position="219"/>
        <end position="229"/>
    </location>
</feature>
<keyword evidence="2" id="KW-1133">Transmembrane helix</keyword>
<feature type="compositionally biased region" description="Acidic residues" evidence="1">
    <location>
        <begin position="650"/>
        <end position="673"/>
    </location>
</feature>
<feature type="transmembrane region" description="Helical" evidence="2">
    <location>
        <begin position="422"/>
        <end position="444"/>
    </location>
</feature>
<feature type="transmembrane region" description="Helical" evidence="2">
    <location>
        <begin position="689"/>
        <end position="710"/>
    </location>
</feature>
<feature type="transmembrane region" description="Helical" evidence="2">
    <location>
        <begin position="531"/>
        <end position="549"/>
    </location>
</feature>
<accession>A0A9W7LA69</accession>
<feature type="transmembrane region" description="Helical" evidence="2">
    <location>
        <begin position="496"/>
        <end position="519"/>
    </location>
</feature>
<feature type="compositionally biased region" description="Polar residues" evidence="1">
    <location>
        <begin position="70"/>
        <end position="100"/>
    </location>
</feature>
<protein>
    <submittedName>
        <fullName evidence="3">Uncharacterized protein</fullName>
    </submittedName>
</protein>
<feature type="transmembrane region" description="Helical" evidence="2">
    <location>
        <begin position="775"/>
        <end position="795"/>
    </location>
</feature>
<dbReference type="AlphaFoldDB" id="A0A9W7LA69"/>
<feature type="transmembrane region" description="Helical" evidence="2">
    <location>
        <begin position="464"/>
        <end position="484"/>
    </location>
</feature>
<keyword evidence="4" id="KW-1185">Reference proteome</keyword>
<dbReference type="OrthoDB" id="10367020at2759"/>
<sequence>MKPLKTVLESIVNFLFSQQINEQSSSSFYNSEEEDEDSHYSIRDTSRYAQDVLSSARLSRRTVRLSSSRGNRVSPLSVSDTSRFAYSTSNNGQGPDSTVQDTSRFAYANENSQGPALESARVSSATVQDTSRFAYANENSQGPASVLEGARASQGPASVVESARASQGGDSTRQSKVSFSTAQDTSRFAYANENSQGPASVLESARASQGPASVVESARASQGGDSTRQLKVSFTTAQDTSRFAHAKENSASVSTPGTNLAYEYEDSQGPASVLESARQSGRRGSIRASMSSVGWQPAEEPTVSRYEFYSSVYRFIVETGAFSLLSTLLPILYIFVLARVGRSTLEYYLNEDSELEIAKLRESNTSSIVVLPAANAYRLAYYNDPQGSTQPSLDVATIGYWIAVVAPNYIRAQVIFPSKNRFGSIICFVLSTALCWVLSNLHVIEKEYQAKFGCASSSDPTKGVNPAIALVGIPFLYVVSFYNSRFHLAKDLRKVLTLYYSFFVFQLVEIAIAFVYTWVFLPVFFDSSSDVVRFSIRIFGSLVTVKIMVEVVWRVSARCVTDFGVDLQDAPILVLTGANTLPLLARLMQGSAETVEKSVLYEIAGTLAELSFADSLLKGRTPLLHYWINIKWFYRMVFRNNNTNRVAAEGEPEEESEGGVTEEEAEGDEEEDELSIRDKIRIIFCETTMVVFIIAEASALVISTAFWLIMSANPSHPGSEAIAKSQTYSNFFIMLIGECIVTDGIIAFLSHHLTSRFKVSLPATWSHMKTHKKKMLAAIVATISLNSFVCLAPVGTTLCFTVRMTLVEEEAGGTGRWPDPTYDDFVMTSCPPVPNNVTEFAWVGAQFYDEWKRFHGGGEAGGEEGEKSSPTTNPTSSPTDSPTSSPTDSPTSSPT</sequence>
<feature type="compositionally biased region" description="Polar residues" evidence="1">
    <location>
        <begin position="164"/>
        <end position="180"/>
    </location>
</feature>
<feature type="transmembrane region" description="Helical" evidence="2">
    <location>
        <begin position="315"/>
        <end position="338"/>
    </location>
</feature>
<proteinExistence type="predicted"/>
<feature type="region of interest" description="Disordered" evidence="1">
    <location>
        <begin position="193"/>
        <end position="229"/>
    </location>
</feature>
<evidence type="ECO:0000256" key="1">
    <source>
        <dbReference type="SAM" id="MobiDB-lite"/>
    </source>
</evidence>
<feature type="region of interest" description="Disordered" evidence="1">
    <location>
        <begin position="854"/>
        <end position="895"/>
    </location>
</feature>
<feature type="region of interest" description="Disordered" evidence="1">
    <location>
        <begin position="140"/>
        <end position="180"/>
    </location>
</feature>
<name>A0A9W7LA69_9STRA</name>
<dbReference type="EMBL" id="BRYA01000143">
    <property type="protein sequence ID" value="GMI41191.1"/>
    <property type="molecule type" value="Genomic_DNA"/>
</dbReference>
<evidence type="ECO:0000256" key="2">
    <source>
        <dbReference type="SAM" id="Phobius"/>
    </source>
</evidence>
<dbReference type="Proteomes" id="UP001165065">
    <property type="component" value="Unassembled WGS sequence"/>
</dbReference>
<feature type="region of interest" description="Disordered" evidence="1">
    <location>
        <begin position="647"/>
        <end position="673"/>
    </location>
</feature>
<keyword evidence="2" id="KW-0812">Transmembrane</keyword>
<feature type="transmembrane region" description="Helical" evidence="2">
    <location>
        <begin position="730"/>
        <end position="754"/>
    </location>
</feature>
<feature type="compositionally biased region" description="Low complexity" evidence="1">
    <location>
        <begin position="868"/>
        <end position="895"/>
    </location>
</feature>
<organism evidence="3 4">
    <name type="scientific">Triparma columacea</name>
    <dbReference type="NCBI Taxonomy" id="722753"/>
    <lineage>
        <taxon>Eukaryota</taxon>
        <taxon>Sar</taxon>
        <taxon>Stramenopiles</taxon>
        <taxon>Ochrophyta</taxon>
        <taxon>Bolidophyceae</taxon>
        <taxon>Parmales</taxon>
        <taxon>Triparmaceae</taxon>
        <taxon>Triparma</taxon>
    </lineage>
</organism>
<reference evidence="4" key="1">
    <citation type="journal article" date="2023" name="Commun. Biol.">
        <title>Genome analysis of Parmales, the sister group of diatoms, reveals the evolutionary specialization of diatoms from phago-mixotrophs to photoautotrophs.</title>
        <authorList>
            <person name="Ban H."/>
            <person name="Sato S."/>
            <person name="Yoshikawa S."/>
            <person name="Yamada K."/>
            <person name="Nakamura Y."/>
            <person name="Ichinomiya M."/>
            <person name="Sato N."/>
            <person name="Blanc-Mathieu R."/>
            <person name="Endo H."/>
            <person name="Kuwata A."/>
            <person name="Ogata H."/>
        </authorList>
    </citation>
    <scope>NUCLEOTIDE SEQUENCE [LARGE SCALE GENOMIC DNA]</scope>
</reference>
<evidence type="ECO:0000313" key="4">
    <source>
        <dbReference type="Proteomes" id="UP001165065"/>
    </source>
</evidence>
<keyword evidence="2" id="KW-0472">Membrane</keyword>